<feature type="transmembrane region" description="Helical" evidence="11">
    <location>
        <begin position="95"/>
        <end position="124"/>
    </location>
</feature>
<dbReference type="InterPro" id="IPR005467">
    <property type="entry name" value="His_kinase_dom"/>
</dbReference>
<evidence type="ECO:0000256" key="4">
    <source>
        <dbReference type="ARBA" id="ARBA00022692"/>
    </source>
</evidence>
<dbReference type="InterPro" id="IPR010559">
    <property type="entry name" value="Sig_transdc_His_kin_internal"/>
</dbReference>
<dbReference type="PROSITE" id="PS50109">
    <property type="entry name" value="HIS_KIN"/>
    <property type="match status" value="1"/>
</dbReference>
<organism evidence="14 15">
    <name type="scientific">Paenibacillus sediminis</name>
    <dbReference type="NCBI Taxonomy" id="664909"/>
    <lineage>
        <taxon>Bacteria</taxon>
        <taxon>Bacillati</taxon>
        <taxon>Bacillota</taxon>
        <taxon>Bacilli</taxon>
        <taxon>Bacillales</taxon>
        <taxon>Paenibacillaceae</taxon>
        <taxon>Paenibacillus</taxon>
    </lineage>
</organism>
<comment type="subcellular location">
    <subcellularLocation>
        <location evidence="1">Cell membrane</location>
        <topology evidence="1">Multi-pass membrane protein</topology>
    </subcellularLocation>
</comment>
<protein>
    <submittedName>
        <fullName evidence="14">Two-component system sensor histidine kinase LytS</fullName>
        <ecNumber evidence="14">2.7.13.3</ecNumber>
    </submittedName>
</protein>
<keyword evidence="8 11" id="KW-1133">Transmembrane helix</keyword>
<dbReference type="EMBL" id="JAGGKP010000003">
    <property type="protein sequence ID" value="MBP1937021.1"/>
    <property type="molecule type" value="Genomic_DNA"/>
</dbReference>
<feature type="transmembrane region" description="Helical" evidence="11">
    <location>
        <begin position="167"/>
        <end position="190"/>
    </location>
</feature>
<evidence type="ECO:0000256" key="7">
    <source>
        <dbReference type="ARBA" id="ARBA00022840"/>
    </source>
</evidence>
<dbReference type="SUPFAM" id="SSF55781">
    <property type="entry name" value="GAF domain-like"/>
    <property type="match status" value="1"/>
</dbReference>
<reference evidence="14 15" key="1">
    <citation type="submission" date="2021-03" db="EMBL/GenBank/DDBJ databases">
        <title>Genomic Encyclopedia of Type Strains, Phase IV (KMG-IV): sequencing the most valuable type-strain genomes for metagenomic binning, comparative biology and taxonomic classification.</title>
        <authorList>
            <person name="Goeker M."/>
        </authorList>
    </citation>
    <scope>NUCLEOTIDE SEQUENCE [LARGE SCALE GENOMIC DNA]</scope>
    <source>
        <strain evidence="14 15">DSM 23491</strain>
    </source>
</reference>
<dbReference type="InterPro" id="IPR050640">
    <property type="entry name" value="Bact_2-comp_sensor_kinase"/>
</dbReference>
<keyword evidence="6 14" id="KW-0418">Kinase</keyword>
<dbReference type="PANTHER" id="PTHR34220:SF7">
    <property type="entry name" value="SENSOR HISTIDINE KINASE YPDA"/>
    <property type="match status" value="1"/>
</dbReference>
<comment type="caution">
    <text evidence="14">The sequence shown here is derived from an EMBL/GenBank/DDBJ whole genome shotgun (WGS) entry which is preliminary data.</text>
</comment>
<dbReference type="Gene3D" id="3.30.565.10">
    <property type="entry name" value="Histidine kinase-like ATPase, C-terminal domain"/>
    <property type="match status" value="1"/>
</dbReference>
<evidence type="ECO:0000256" key="11">
    <source>
        <dbReference type="SAM" id="Phobius"/>
    </source>
</evidence>
<dbReference type="Pfam" id="PF07694">
    <property type="entry name" value="5TM-5TMR_LYT"/>
    <property type="match status" value="1"/>
</dbReference>
<evidence type="ECO:0000256" key="9">
    <source>
        <dbReference type="ARBA" id="ARBA00023012"/>
    </source>
</evidence>
<feature type="transmembrane region" description="Helical" evidence="11">
    <location>
        <begin position="63"/>
        <end position="83"/>
    </location>
</feature>
<dbReference type="InterPro" id="IPR011620">
    <property type="entry name" value="Sig_transdc_His_kinase_LytS_TM"/>
</dbReference>
<keyword evidence="10 11" id="KW-0472">Membrane</keyword>
<dbReference type="PANTHER" id="PTHR34220">
    <property type="entry name" value="SENSOR HISTIDINE KINASE YPDA"/>
    <property type="match status" value="1"/>
</dbReference>
<dbReference type="SUPFAM" id="SSF55874">
    <property type="entry name" value="ATPase domain of HSP90 chaperone/DNA topoisomerase II/histidine kinase"/>
    <property type="match status" value="1"/>
</dbReference>
<evidence type="ECO:0000259" key="12">
    <source>
        <dbReference type="PROSITE" id="PS50042"/>
    </source>
</evidence>
<evidence type="ECO:0000256" key="2">
    <source>
        <dbReference type="ARBA" id="ARBA00022475"/>
    </source>
</evidence>
<keyword evidence="7" id="KW-0067">ATP-binding</keyword>
<keyword evidence="9" id="KW-0902">Two-component regulatory system</keyword>
<evidence type="ECO:0000256" key="10">
    <source>
        <dbReference type="ARBA" id="ARBA00023136"/>
    </source>
</evidence>
<dbReference type="InterPro" id="IPR000595">
    <property type="entry name" value="cNMP-bd_dom"/>
</dbReference>
<evidence type="ECO:0000313" key="14">
    <source>
        <dbReference type="EMBL" id="MBP1937021.1"/>
    </source>
</evidence>
<keyword evidence="15" id="KW-1185">Reference proteome</keyword>
<proteinExistence type="predicted"/>
<dbReference type="Pfam" id="PF02518">
    <property type="entry name" value="HATPase_c"/>
    <property type="match status" value="1"/>
</dbReference>
<name>A0ABS4H3C9_9BACL</name>
<sequence length="566" mass="61302">MFILTRISLFRNILDRDMNILTGSMFAVLFGLIGIAGTYAGVVVSPQETGSAFWIISLGPNEIMAHSALIGVVIAGLLGGAYVGAGAGILTGYHAYLIGGIAGASYAVSTPVIGLLAGLIARFFYEERVISSIKAMFIGVFAPILQVGIVLIFTTSSDTAITLVNRIGVPMVITNSVGIAIFVAMIRVALKEEDRAAALETGRAFHIAEMVLPHLKQGLTYVTAEATASILMNELQADAVAVTDTERILAHVGIGTSRHLPGELIVTELSRLAIATGKIQVVLHPDHIQPHHPDLAAAIIMPFNQSGQTAGLINLYFRSPKQIHKVVVEFAQGFSKLISSQLTSARSEKLEALMKDAELRALQAQINPHFLFNTLNSIITLIRIDPDSARHVTVQLGQFMRMSLKMTQSPLIPLYQEVEHLNTYLEIIRTRFADQLKVECVLAPSLEMVLIPPSTLQPLVENSIQHGLRKKASGGWIRIELKREGKMVKIIVEDNGTGIPESIIDKLGTAPMRGSESTGLGVHNVNQRLVSLLGSECSLNYRNRVEGGTKVTFAIPCRKERRSTSV</sequence>
<evidence type="ECO:0000256" key="1">
    <source>
        <dbReference type="ARBA" id="ARBA00004651"/>
    </source>
</evidence>
<dbReference type="InterPro" id="IPR003594">
    <property type="entry name" value="HATPase_dom"/>
</dbReference>
<dbReference type="GO" id="GO:0004673">
    <property type="term" value="F:protein histidine kinase activity"/>
    <property type="evidence" value="ECO:0007669"/>
    <property type="project" value="UniProtKB-EC"/>
</dbReference>
<evidence type="ECO:0000313" key="15">
    <source>
        <dbReference type="Proteomes" id="UP001519273"/>
    </source>
</evidence>
<dbReference type="Pfam" id="PF06580">
    <property type="entry name" value="His_kinase"/>
    <property type="match status" value="1"/>
</dbReference>
<feature type="domain" description="Histidine kinase" evidence="13">
    <location>
        <begin position="333"/>
        <end position="559"/>
    </location>
</feature>
<gene>
    <name evidence="14" type="ORF">J2Z20_001903</name>
</gene>
<dbReference type="EC" id="2.7.13.3" evidence="14"/>
<keyword evidence="4 11" id="KW-0812">Transmembrane</keyword>
<dbReference type="SMART" id="SM00387">
    <property type="entry name" value="HATPase_c"/>
    <property type="match status" value="1"/>
</dbReference>
<dbReference type="InterPro" id="IPR036890">
    <property type="entry name" value="HATPase_C_sf"/>
</dbReference>
<dbReference type="Proteomes" id="UP001519273">
    <property type="component" value="Unassembled WGS sequence"/>
</dbReference>
<evidence type="ECO:0000256" key="6">
    <source>
        <dbReference type="ARBA" id="ARBA00022777"/>
    </source>
</evidence>
<dbReference type="RefSeq" id="WP_245252172.1">
    <property type="nucleotide sequence ID" value="NZ_CBCRVE010000006.1"/>
</dbReference>
<keyword evidence="5" id="KW-0547">Nucleotide-binding</keyword>
<feature type="domain" description="Cyclic nucleotide-binding" evidence="12">
    <location>
        <begin position="9"/>
        <end position="84"/>
    </location>
</feature>
<accession>A0ABS4H3C9</accession>
<evidence type="ECO:0000256" key="3">
    <source>
        <dbReference type="ARBA" id="ARBA00022679"/>
    </source>
</evidence>
<feature type="transmembrane region" description="Helical" evidence="11">
    <location>
        <begin position="20"/>
        <end position="42"/>
    </location>
</feature>
<keyword evidence="2" id="KW-1003">Cell membrane</keyword>
<dbReference type="PROSITE" id="PS50042">
    <property type="entry name" value="CNMP_BINDING_3"/>
    <property type="match status" value="1"/>
</dbReference>
<keyword evidence="3 14" id="KW-0808">Transferase</keyword>
<evidence type="ECO:0000256" key="8">
    <source>
        <dbReference type="ARBA" id="ARBA00022989"/>
    </source>
</evidence>
<evidence type="ECO:0000256" key="5">
    <source>
        <dbReference type="ARBA" id="ARBA00022741"/>
    </source>
</evidence>
<feature type="transmembrane region" description="Helical" evidence="11">
    <location>
        <begin position="136"/>
        <end position="155"/>
    </location>
</feature>
<evidence type="ECO:0000259" key="13">
    <source>
        <dbReference type="PROSITE" id="PS50109"/>
    </source>
</evidence>